<dbReference type="Proteomes" id="UP000315759">
    <property type="component" value="Unassembled WGS sequence"/>
</dbReference>
<evidence type="ECO:0000256" key="3">
    <source>
        <dbReference type="ARBA" id="ARBA00023163"/>
    </source>
</evidence>
<reference evidence="6 7" key="1">
    <citation type="submission" date="2018-10" db="EMBL/GenBank/DDBJ databases">
        <title>Draft genome of Mycobacterium hodleri strain B.</title>
        <authorList>
            <person name="Amande T.J."/>
            <person name="Mcgenity T.J."/>
        </authorList>
    </citation>
    <scope>NUCLEOTIDE SEQUENCE [LARGE SCALE GENOMIC DNA]</scope>
    <source>
        <strain evidence="6 7">B</strain>
    </source>
</reference>
<comment type="caution">
    <text evidence="6">The sequence shown here is derived from an EMBL/GenBank/DDBJ whole genome shotgun (WGS) entry which is preliminary data.</text>
</comment>
<evidence type="ECO:0000259" key="4">
    <source>
        <dbReference type="Pfam" id="PF01037"/>
    </source>
</evidence>
<dbReference type="SMART" id="SM00344">
    <property type="entry name" value="HTH_ASNC"/>
    <property type="match status" value="2"/>
</dbReference>
<dbReference type="SUPFAM" id="SSF46785">
    <property type="entry name" value="Winged helix' DNA-binding domain"/>
    <property type="match status" value="2"/>
</dbReference>
<dbReference type="InterPro" id="IPR000485">
    <property type="entry name" value="AsnC-type_HTH_dom"/>
</dbReference>
<dbReference type="InterPro" id="IPR036388">
    <property type="entry name" value="WH-like_DNA-bd_sf"/>
</dbReference>
<dbReference type="InterPro" id="IPR011008">
    <property type="entry name" value="Dimeric_a/b-barrel"/>
</dbReference>
<proteinExistence type="predicted"/>
<dbReference type="Gene3D" id="1.10.10.10">
    <property type="entry name" value="Winged helix-like DNA-binding domain superfamily/Winged helix DNA-binding domain"/>
    <property type="match status" value="2"/>
</dbReference>
<evidence type="ECO:0000256" key="1">
    <source>
        <dbReference type="ARBA" id="ARBA00023015"/>
    </source>
</evidence>
<evidence type="ECO:0000313" key="6">
    <source>
        <dbReference type="EMBL" id="TQR82633.1"/>
    </source>
</evidence>
<organism evidence="6 7">
    <name type="scientific">Mycolicibacterium hodleri</name>
    <dbReference type="NCBI Taxonomy" id="49897"/>
    <lineage>
        <taxon>Bacteria</taxon>
        <taxon>Bacillati</taxon>
        <taxon>Actinomycetota</taxon>
        <taxon>Actinomycetes</taxon>
        <taxon>Mycobacteriales</taxon>
        <taxon>Mycobacteriaceae</taxon>
        <taxon>Mycolicibacterium</taxon>
    </lineage>
</organism>
<dbReference type="Gene3D" id="3.30.70.920">
    <property type="match status" value="2"/>
</dbReference>
<keyword evidence="7" id="KW-1185">Reference proteome</keyword>
<accession>A0A544VRL4</accession>
<dbReference type="GO" id="GO:0005829">
    <property type="term" value="C:cytosol"/>
    <property type="evidence" value="ECO:0007669"/>
    <property type="project" value="TreeGrafter"/>
</dbReference>
<sequence>MQLDDLDRRIVGALQVDGRASWRRIAEVLETPVSTVTRRGTALLSSGAVRVVALPGATTTAILEITTVPQRVDAVARALAARSDTIFVYVLSAPARIVVEEQQLTSGALARAVIEEIPAIDGVTGVSASPILDYYRTLSSWMPGQLSEAEAAALNDGFGRLPPVDTAPLVEVDQQILAILERDGRAPLTDIAAAVGQSEASIRRRLSGLVGTGVDVRAVVAPTLLGLDVSAFLWIRATPGAVRSVAAEIAESKYVRYAAMTMGEHQLVIDVAVETLEDFRRFVTEQPWTGKVESIRSSPVLSAYKRSGVAVTEISPFNR</sequence>
<dbReference type="EMBL" id="VIFX01000065">
    <property type="protein sequence ID" value="TQR82633.1"/>
    <property type="molecule type" value="Genomic_DNA"/>
</dbReference>
<dbReference type="GO" id="GO:0043200">
    <property type="term" value="P:response to amino acid"/>
    <property type="evidence" value="ECO:0007669"/>
    <property type="project" value="TreeGrafter"/>
</dbReference>
<protein>
    <submittedName>
        <fullName evidence="6">Lrp/AsnC family transcriptional regulator</fullName>
    </submittedName>
</protein>
<dbReference type="InterPro" id="IPR019887">
    <property type="entry name" value="Tscrpt_reg_AsnC/Lrp_C"/>
</dbReference>
<feature type="domain" description="Transcription regulator AsnC/Lrp ligand binding" evidence="4">
    <location>
        <begin position="234"/>
        <end position="302"/>
    </location>
</feature>
<dbReference type="AlphaFoldDB" id="A0A544VRL4"/>
<evidence type="ECO:0000313" key="7">
    <source>
        <dbReference type="Proteomes" id="UP000315759"/>
    </source>
</evidence>
<dbReference type="InterPro" id="IPR036390">
    <property type="entry name" value="WH_DNA-bd_sf"/>
</dbReference>
<dbReference type="GO" id="GO:0043565">
    <property type="term" value="F:sequence-specific DNA binding"/>
    <property type="evidence" value="ECO:0007669"/>
    <property type="project" value="InterPro"/>
</dbReference>
<dbReference type="InterPro" id="IPR019888">
    <property type="entry name" value="Tscrpt_reg_AsnC-like"/>
</dbReference>
<name>A0A544VRL4_9MYCO</name>
<keyword evidence="1" id="KW-0805">Transcription regulation</keyword>
<dbReference type="PANTHER" id="PTHR30154:SF34">
    <property type="entry name" value="TRANSCRIPTIONAL REGULATOR AZLB"/>
    <property type="match status" value="1"/>
</dbReference>
<dbReference type="Pfam" id="PF01037">
    <property type="entry name" value="AsnC_trans_reg"/>
    <property type="match status" value="1"/>
</dbReference>
<keyword evidence="2" id="KW-0238">DNA-binding</keyword>
<dbReference type="PANTHER" id="PTHR30154">
    <property type="entry name" value="LEUCINE-RESPONSIVE REGULATORY PROTEIN"/>
    <property type="match status" value="1"/>
</dbReference>
<dbReference type="SUPFAM" id="SSF54909">
    <property type="entry name" value="Dimeric alpha+beta barrel"/>
    <property type="match status" value="2"/>
</dbReference>
<evidence type="ECO:0000256" key="2">
    <source>
        <dbReference type="ARBA" id="ARBA00023125"/>
    </source>
</evidence>
<feature type="domain" description="HTH asnC-type" evidence="5">
    <location>
        <begin position="3"/>
        <end position="39"/>
    </location>
</feature>
<feature type="domain" description="HTH asnC-type" evidence="5">
    <location>
        <begin position="171"/>
        <end position="206"/>
    </location>
</feature>
<gene>
    <name evidence="6" type="ORF">D8S82_31070</name>
</gene>
<dbReference type="RefSeq" id="WP_142555784.1">
    <property type="nucleotide sequence ID" value="NZ_VIFX01000065.1"/>
</dbReference>
<evidence type="ECO:0000259" key="5">
    <source>
        <dbReference type="Pfam" id="PF13404"/>
    </source>
</evidence>
<dbReference type="PRINTS" id="PR00033">
    <property type="entry name" value="HTHASNC"/>
</dbReference>
<dbReference type="Pfam" id="PF13404">
    <property type="entry name" value="HTH_AsnC-type"/>
    <property type="match status" value="2"/>
</dbReference>
<keyword evidence="3" id="KW-0804">Transcription</keyword>